<dbReference type="Proteomes" id="UP000299102">
    <property type="component" value="Unassembled WGS sequence"/>
</dbReference>
<reference evidence="2 3" key="1">
    <citation type="journal article" date="2019" name="Commun. Biol.">
        <title>The bagworm genome reveals a unique fibroin gene that provides high tensile strength.</title>
        <authorList>
            <person name="Kono N."/>
            <person name="Nakamura H."/>
            <person name="Ohtoshi R."/>
            <person name="Tomita M."/>
            <person name="Numata K."/>
            <person name="Arakawa K."/>
        </authorList>
    </citation>
    <scope>NUCLEOTIDE SEQUENCE [LARGE SCALE GENOMIC DNA]</scope>
</reference>
<evidence type="ECO:0000313" key="3">
    <source>
        <dbReference type="Proteomes" id="UP000299102"/>
    </source>
</evidence>
<dbReference type="EMBL" id="BGZK01001594">
    <property type="protein sequence ID" value="GBP82913.1"/>
    <property type="molecule type" value="Genomic_DNA"/>
</dbReference>
<feature type="transmembrane region" description="Helical" evidence="1">
    <location>
        <begin position="40"/>
        <end position="64"/>
    </location>
</feature>
<keyword evidence="3" id="KW-1185">Reference proteome</keyword>
<name>A0A4C1Z6Z9_EUMVA</name>
<dbReference type="AlphaFoldDB" id="A0A4C1Z6Z9"/>
<sequence>MNCRHFKRVTGEVANIAMSVCRRTGGEFYFSTNYDCRMQYIVIDITVMSTLIYHIIVLQFLTIWSRPYRVNRAHVGVRARACTLARARREWGIPRCKSRIAPIYDTVPRYRVAPVSRARARVV</sequence>
<accession>A0A4C1Z6Z9</accession>
<organism evidence="2 3">
    <name type="scientific">Eumeta variegata</name>
    <name type="common">Bagworm moth</name>
    <name type="synonym">Eumeta japonica</name>
    <dbReference type="NCBI Taxonomy" id="151549"/>
    <lineage>
        <taxon>Eukaryota</taxon>
        <taxon>Metazoa</taxon>
        <taxon>Ecdysozoa</taxon>
        <taxon>Arthropoda</taxon>
        <taxon>Hexapoda</taxon>
        <taxon>Insecta</taxon>
        <taxon>Pterygota</taxon>
        <taxon>Neoptera</taxon>
        <taxon>Endopterygota</taxon>
        <taxon>Lepidoptera</taxon>
        <taxon>Glossata</taxon>
        <taxon>Ditrysia</taxon>
        <taxon>Tineoidea</taxon>
        <taxon>Psychidae</taxon>
        <taxon>Oiketicinae</taxon>
        <taxon>Eumeta</taxon>
    </lineage>
</organism>
<keyword evidence="1" id="KW-0812">Transmembrane</keyword>
<gene>
    <name evidence="2" type="ORF">EVAR_25546_1</name>
</gene>
<keyword evidence="1" id="KW-0472">Membrane</keyword>
<protein>
    <submittedName>
        <fullName evidence="2">Uncharacterized protein</fullName>
    </submittedName>
</protein>
<keyword evidence="1" id="KW-1133">Transmembrane helix</keyword>
<evidence type="ECO:0000313" key="2">
    <source>
        <dbReference type="EMBL" id="GBP82913.1"/>
    </source>
</evidence>
<evidence type="ECO:0000256" key="1">
    <source>
        <dbReference type="SAM" id="Phobius"/>
    </source>
</evidence>
<comment type="caution">
    <text evidence="2">The sequence shown here is derived from an EMBL/GenBank/DDBJ whole genome shotgun (WGS) entry which is preliminary data.</text>
</comment>
<proteinExistence type="predicted"/>